<evidence type="ECO:0000313" key="10">
    <source>
        <dbReference type="Proteomes" id="UP000050430"/>
    </source>
</evidence>
<keyword evidence="3 5" id="KW-0342">GTP-binding</keyword>
<keyword evidence="4 5" id="KW-0717">Septation</keyword>
<proteinExistence type="inferred from homology"/>
<reference evidence="9 10" key="1">
    <citation type="submission" date="2015-07" db="EMBL/GenBank/DDBJ databases">
        <title>Genome sequence of Leptolinea tardivitalis DSM 16556.</title>
        <authorList>
            <person name="Hemp J."/>
            <person name="Ward L.M."/>
            <person name="Pace L.A."/>
            <person name="Fischer W.W."/>
        </authorList>
    </citation>
    <scope>NUCLEOTIDE SEQUENCE [LARGE SCALE GENOMIC DNA]</scope>
    <source>
        <strain evidence="9 10">YMTK-2</strain>
    </source>
</reference>
<evidence type="ECO:0000256" key="3">
    <source>
        <dbReference type="ARBA" id="ARBA00023134"/>
    </source>
</evidence>
<accession>A0A0P6WXU6</accession>
<dbReference type="InterPro" id="IPR020805">
    <property type="entry name" value="Cell_div_FtsZ_CS"/>
</dbReference>
<feature type="binding site" evidence="5">
    <location>
        <position position="151"/>
    </location>
    <ligand>
        <name>GTP</name>
        <dbReference type="ChEBI" id="CHEBI:37565"/>
    </ligand>
</feature>
<dbReference type="GO" id="GO:0005525">
    <property type="term" value="F:GTP binding"/>
    <property type="evidence" value="ECO:0007669"/>
    <property type="project" value="UniProtKB-UniRule"/>
</dbReference>
<feature type="binding site" evidence="5">
    <location>
        <position position="147"/>
    </location>
    <ligand>
        <name>GTP</name>
        <dbReference type="ChEBI" id="CHEBI:37565"/>
    </ligand>
</feature>
<dbReference type="GO" id="GO:0000917">
    <property type="term" value="P:division septum assembly"/>
    <property type="evidence" value="ECO:0007669"/>
    <property type="project" value="UniProtKB-KW"/>
</dbReference>
<dbReference type="GO" id="GO:0003924">
    <property type="term" value="F:GTPase activity"/>
    <property type="evidence" value="ECO:0007669"/>
    <property type="project" value="UniProtKB-UniRule"/>
</dbReference>
<evidence type="ECO:0000256" key="4">
    <source>
        <dbReference type="ARBA" id="ARBA00023210"/>
    </source>
</evidence>
<evidence type="ECO:0000256" key="1">
    <source>
        <dbReference type="ARBA" id="ARBA00009690"/>
    </source>
</evidence>
<dbReference type="PROSITE" id="PS01134">
    <property type="entry name" value="FTSZ_1"/>
    <property type="match status" value="1"/>
</dbReference>
<dbReference type="InterPro" id="IPR045061">
    <property type="entry name" value="FtsZ/CetZ"/>
</dbReference>
<comment type="function">
    <text evidence="5">Essential cell division protein that forms a contractile ring structure (Z ring) at the future cell division site. The regulation of the ring assembly controls the timing and the location of cell division. One of the functions of the FtsZ ring is to recruit other cell division proteins to the septum to produce a new cell wall between the dividing cells. Binds GTP and shows GTPase activity.</text>
</comment>
<dbReference type="EMBL" id="LGCK01000011">
    <property type="protein sequence ID" value="KPL71321.1"/>
    <property type="molecule type" value="Genomic_DNA"/>
</dbReference>
<dbReference type="AlphaFoldDB" id="A0A0P6WXU6"/>
<keyword evidence="10" id="KW-1185">Reference proteome</keyword>
<dbReference type="InterPro" id="IPR037103">
    <property type="entry name" value="Tubulin/FtsZ-like_C"/>
</dbReference>
<evidence type="ECO:0000256" key="2">
    <source>
        <dbReference type="ARBA" id="ARBA00022741"/>
    </source>
</evidence>
<protein>
    <recommendedName>
        <fullName evidence="5 6">Cell division protein FtsZ</fullName>
    </recommendedName>
</protein>
<dbReference type="PATRIC" id="fig|229920.5.peg.3511"/>
<dbReference type="Pfam" id="PF00091">
    <property type="entry name" value="Tubulin"/>
    <property type="match status" value="1"/>
</dbReference>
<dbReference type="Pfam" id="PF12327">
    <property type="entry name" value="FtsZ_C"/>
    <property type="match status" value="1"/>
</dbReference>
<dbReference type="InterPro" id="IPR008280">
    <property type="entry name" value="Tub_FtsZ_C"/>
</dbReference>
<sequence>MIETVNNTDNSQPAFETRKPVLKVVGIGGGGSNAINRMIELGIEGIDFIAANTDGQALKSSLAPVKIQLGPNLTRGLGAGGKPQVGESAAEESAKEIHAALYGADMVFIAAGMGGGTGTGAASIVARVAQAIGAVTIAIVSLPFSFEAGRRQVNAREGLAKLRQFTDTLITVPNDRLLQIAPHDLPLEMAFRLADDVLRQGIQGISELVLQPGVINVDFAHVRQMIQSGGGALLAIGQGEGEEKAHQAVERALHHPLLDSVPLDQATGIIVNFTGGNDLTFLEVADAMESLQRRTNKRANIIPGIINAPQMHDRVQVILIITGIGSTPVSGTVLQTLQGIAATPPARATSPAAPQEIRTGQPPFIPLSEPEDIQQLQQEAPERMEVMEYTGVSNNLDVPAFIRRRMR</sequence>
<feature type="binding site" evidence="5">
    <location>
        <begin position="116"/>
        <end position="118"/>
    </location>
    <ligand>
        <name>GTP</name>
        <dbReference type="ChEBI" id="CHEBI:37565"/>
    </ligand>
</feature>
<keyword evidence="5" id="KW-0132">Cell division</keyword>
<dbReference type="Gene3D" id="3.30.1330.20">
    <property type="entry name" value="Tubulin/FtsZ, C-terminal domain"/>
    <property type="match status" value="1"/>
</dbReference>
<dbReference type="Proteomes" id="UP000050430">
    <property type="component" value="Unassembled WGS sequence"/>
</dbReference>
<dbReference type="GO" id="GO:0051258">
    <property type="term" value="P:protein polymerization"/>
    <property type="evidence" value="ECO:0007669"/>
    <property type="project" value="UniProtKB-UniRule"/>
</dbReference>
<organism evidence="9 10">
    <name type="scientific">Leptolinea tardivitalis</name>
    <dbReference type="NCBI Taxonomy" id="229920"/>
    <lineage>
        <taxon>Bacteria</taxon>
        <taxon>Bacillati</taxon>
        <taxon>Chloroflexota</taxon>
        <taxon>Anaerolineae</taxon>
        <taxon>Anaerolineales</taxon>
        <taxon>Anaerolineaceae</taxon>
        <taxon>Leptolinea</taxon>
    </lineage>
</organism>
<comment type="similarity">
    <text evidence="1 5">Belongs to the FtsZ family.</text>
</comment>
<dbReference type="GO" id="GO:0032153">
    <property type="term" value="C:cell division site"/>
    <property type="evidence" value="ECO:0007669"/>
    <property type="project" value="UniProtKB-UniRule"/>
</dbReference>
<dbReference type="CDD" id="cd02201">
    <property type="entry name" value="FtsZ_type1"/>
    <property type="match status" value="1"/>
</dbReference>
<feature type="binding site" evidence="5">
    <location>
        <begin position="29"/>
        <end position="33"/>
    </location>
    <ligand>
        <name>GTP</name>
        <dbReference type="ChEBI" id="CHEBI:37565"/>
    </ligand>
</feature>
<evidence type="ECO:0000313" key="9">
    <source>
        <dbReference type="EMBL" id="KPL71321.1"/>
    </source>
</evidence>
<evidence type="ECO:0000256" key="6">
    <source>
        <dbReference type="NCBIfam" id="TIGR00065"/>
    </source>
</evidence>
<dbReference type="HAMAP" id="MF_00909">
    <property type="entry name" value="FtsZ"/>
    <property type="match status" value="1"/>
</dbReference>
<name>A0A0P6WXU6_9CHLR</name>
<dbReference type="PANTHER" id="PTHR30314">
    <property type="entry name" value="CELL DIVISION PROTEIN FTSZ-RELATED"/>
    <property type="match status" value="1"/>
</dbReference>
<comment type="subcellular location">
    <subcellularLocation>
        <location evidence="5">Cytoplasm</location>
    </subcellularLocation>
    <text evidence="5">Assembles at midcell at the inner surface of the cytoplasmic membrane.</text>
</comment>
<dbReference type="SMART" id="SM00865">
    <property type="entry name" value="Tubulin_C"/>
    <property type="match status" value="1"/>
</dbReference>
<dbReference type="GO" id="GO:0043093">
    <property type="term" value="P:FtsZ-dependent cytokinesis"/>
    <property type="evidence" value="ECO:0007669"/>
    <property type="project" value="UniProtKB-UniRule"/>
</dbReference>
<dbReference type="InterPro" id="IPR036525">
    <property type="entry name" value="Tubulin/FtsZ_GTPase_sf"/>
</dbReference>
<dbReference type="FunFam" id="3.40.50.1440:FF:000001">
    <property type="entry name" value="Cell division protein FtsZ"/>
    <property type="match status" value="1"/>
</dbReference>
<dbReference type="SMART" id="SM00864">
    <property type="entry name" value="Tubulin"/>
    <property type="match status" value="1"/>
</dbReference>
<evidence type="ECO:0000256" key="5">
    <source>
        <dbReference type="HAMAP-Rule" id="MF_00909"/>
    </source>
</evidence>
<keyword evidence="5" id="KW-0131">Cell cycle</keyword>
<dbReference type="PANTHER" id="PTHR30314:SF3">
    <property type="entry name" value="MITOCHONDRIAL DIVISION PROTEIN FSZA"/>
    <property type="match status" value="1"/>
</dbReference>
<dbReference type="PRINTS" id="PR00423">
    <property type="entry name" value="CELLDVISFTSZ"/>
</dbReference>
<evidence type="ECO:0000259" key="7">
    <source>
        <dbReference type="SMART" id="SM00864"/>
    </source>
</evidence>
<comment type="caution">
    <text evidence="9">The sequence shown here is derived from an EMBL/GenBank/DDBJ whole genome shotgun (WGS) entry which is preliminary data.</text>
</comment>
<keyword evidence="2 5" id="KW-0547">Nucleotide-binding</keyword>
<dbReference type="SUPFAM" id="SSF55307">
    <property type="entry name" value="Tubulin C-terminal domain-like"/>
    <property type="match status" value="1"/>
</dbReference>
<dbReference type="InterPro" id="IPR003008">
    <property type="entry name" value="Tubulin_FtsZ_GTPase"/>
</dbReference>
<gene>
    <name evidence="5" type="primary">ftsZ</name>
    <name evidence="9" type="ORF">ADM99_11525</name>
</gene>
<dbReference type="NCBIfam" id="TIGR00065">
    <property type="entry name" value="ftsZ"/>
    <property type="match status" value="1"/>
</dbReference>
<comment type="subunit">
    <text evidence="5">Homodimer. Polymerizes to form a dynamic ring structure in a strictly GTP-dependent manner. Interacts directly with several other division proteins.</text>
</comment>
<dbReference type="InterPro" id="IPR018316">
    <property type="entry name" value="Tubulin/FtsZ_2-layer-sand-dom"/>
</dbReference>
<dbReference type="STRING" id="229920.ADM99_11525"/>
<dbReference type="RefSeq" id="WP_081420050.1">
    <property type="nucleotide sequence ID" value="NZ_BBYA01000015.1"/>
</dbReference>
<dbReference type="OrthoDB" id="9813375at2"/>
<evidence type="ECO:0000259" key="8">
    <source>
        <dbReference type="SMART" id="SM00865"/>
    </source>
</evidence>
<dbReference type="Gene3D" id="3.40.50.1440">
    <property type="entry name" value="Tubulin/FtsZ, GTPase domain"/>
    <property type="match status" value="1"/>
</dbReference>
<feature type="domain" description="Tubulin/FtsZ GTPase" evidence="7">
    <location>
        <begin position="21"/>
        <end position="213"/>
    </location>
</feature>
<dbReference type="SUPFAM" id="SSF52490">
    <property type="entry name" value="Tubulin nucleotide-binding domain-like"/>
    <property type="match status" value="1"/>
</dbReference>
<dbReference type="InterPro" id="IPR024757">
    <property type="entry name" value="FtsZ_C"/>
</dbReference>
<feature type="domain" description="Tubulin/FtsZ 2-layer sandwich" evidence="8">
    <location>
        <begin position="215"/>
        <end position="333"/>
    </location>
</feature>
<feature type="binding site" evidence="5">
    <location>
        <position position="195"/>
    </location>
    <ligand>
        <name>GTP</name>
        <dbReference type="ChEBI" id="CHEBI:37565"/>
    </ligand>
</feature>
<dbReference type="GO" id="GO:0005737">
    <property type="term" value="C:cytoplasm"/>
    <property type="evidence" value="ECO:0007669"/>
    <property type="project" value="UniProtKB-SubCell"/>
</dbReference>
<keyword evidence="5" id="KW-0963">Cytoplasm</keyword>
<dbReference type="InterPro" id="IPR000158">
    <property type="entry name" value="Cell_div_FtsZ"/>
</dbReference>